<keyword evidence="3" id="KW-0874">Quinone</keyword>
<dbReference type="PANTHER" id="PTHR10849">
    <property type="entry name" value="NADH DEHYDROGENASE UBIQUINONE IRON-SULFUR PROTEIN 8, MITOCHONDRIAL"/>
    <property type="match status" value="1"/>
</dbReference>
<dbReference type="InterPro" id="IPR017896">
    <property type="entry name" value="4Fe4S_Fe-S-bd"/>
</dbReference>
<keyword evidence="7" id="KW-0408">Iron</keyword>
<reference evidence="13 14" key="1">
    <citation type="submission" date="2019-09" db="EMBL/GenBank/DDBJ databases">
        <title>The complete genome of Methanoplanus sp. FWC-SCC4.</title>
        <authorList>
            <person name="Chen S.-C."/>
            <person name="Zhou Y.-Z."/>
            <person name="Lai M.-C."/>
        </authorList>
    </citation>
    <scope>NUCLEOTIDE SEQUENCE [LARGE SCALE GENOMIC DNA]</scope>
    <source>
        <strain evidence="13 14">FWC-SCC4</strain>
    </source>
</reference>
<dbReference type="GO" id="GO:0051539">
    <property type="term" value="F:4 iron, 4 sulfur cluster binding"/>
    <property type="evidence" value="ECO:0007669"/>
    <property type="project" value="UniProtKB-KW"/>
</dbReference>
<proteinExistence type="predicted"/>
<dbReference type="GeneID" id="85229780"/>
<keyword evidence="1" id="KW-1003">Cell membrane</keyword>
<keyword evidence="14" id="KW-1185">Reference proteome</keyword>
<evidence type="ECO:0000256" key="3">
    <source>
        <dbReference type="ARBA" id="ARBA00022719"/>
    </source>
</evidence>
<dbReference type="SUPFAM" id="SSF54862">
    <property type="entry name" value="4Fe-4S ferredoxins"/>
    <property type="match status" value="1"/>
</dbReference>
<evidence type="ECO:0000256" key="6">
    <source>
        <dbReference type="ARBA" id="ARBA00022967"/>
    </source>
</evidence>
<feature type="domain" description="4Fe-4S ferredoxin-type" evidence="12">
    <location>
        <begin position="89"/>
        <end position="118"/>
    </location>
</feature>
<feature type="domain" description="4Fe-4S ferredoxin-type" evidence="12">
    <location>
        <begin position="58"/>
        <end position="87"/>
    </location>
</feature>
<dbReference type="Proteomes" id="UP001301797">
    <property type="component" value="Chromosome"/>
</dbReference>
<dbReference type="Pfam" id="PF13237">
    <property type="entry name" value="Fer4_10"/>
    <property type="match status" value="1"/>
</dbReference>
<evidence type="ECO:0000256" key="8">
    <source>
        <dbReference type="ARBA" id="ARBA00023014"/>
    </source>
</evidence>
<evidence type="ECO:0000256" key="4">
    <source>
        <dbReference type="ARBA" id="ARBA00022723"/>
    </source>
</evidence>
<evidence type="ECO:0000259" key="12">
    <source>
        <dbReference type="PROSITE" id="PS51379"/>
    </source>
</evidence>
<protein>
    <submittedName>
        <fullName evidence="13">4Fe-4S dicluster domain-containing protein</fullName>
    </submittedName>
</protein>
<dbReference type="InterPro" id="IPR017900">
    <property type="entry name" value="4Fe4S_Fe_S_CS"/>
</dbReference>
<evidence type="ECO:0000256" key="2">
    <source>
        <dbReference type="ARBA" id="ARBA00022485"/>
    </source>
</evidence>
<evidence type="ECO:0000256" key="1">
    <source>
        <dbReference type="ARBA" id="ARBA00022475"/>
    </source>
</evidence>
<dbReference type="GO" id="GO:0046872">
    <property type="term" value="F:metal ion binding"/>
    <property type="evidence" value="ECO:0007669"/>
    <property type="project" value="UniProtKB-KW"/>
</dbReference>
<keyword evidence="8" id="KW-0411">Iron-sulfur</keyword>
<sequence>MSFLPTMGEVLKQFLKKPATNLFPSKYLPRSVTGFLGQVSEGKAEINPTISIPENFRGKIVYDRDACIGCKICTRMCPANAIEFIKETKTVRIYVTQCIFCSQCNDVCPANCLHMSSEFTLANENRYDESLIVE</sequence>
<dbReference type="Gene3D" id="3.30.70.3270">
    <property type="match status" value="1"/>
</dbReference>
<evidence type="ECO:0000256" key="9">
    <source>
        <dbReference type="ARBA" id="ARBA00023027"/>
    </source>
</evidence>
<keyword evidence="6" id="KW-1278">Translocase</keyword>
<name>A0AA97FCC6_9EURY</name>
<dbReference type="RefSeq" id="WP_317135772.1">
    <property type="nucleotide sequence ID" value="NZ_CP043875.1"/>
</dbReference>
<dbReference type="KEGG" id="mefw:F1737_06390"/>
<keyword evidence="2" id="KW-0004">4Fe-4S</keyword>
<evidence type="ECO:0000256" key="5">
    <source>
        <dbReference type="ARBA" id="ARBA00022737"/>
    </source>
</evidence>
<evidence type="ECO:0000313" key="13">
    <source>
        <dbReference type="EMBL" id="WOF16359.1"/>
    </source>
</evidence>
<dbReference type="PROSITE" id="PS51379">
    <property type="entry name" value="4FE4S_FER_2"/>
    <property type="match status" value="2"/>
</dbReference>
<dbReference type="GO" id="GO:0048038">
    <property type="term" value="F:quinone binding"/>
    <property type="evidence" value="ECO:0007669"/>
    <property type="project" value="UniProtKB-KW"/>
</dbReference>
<dbReference type="PROSITE" id="PS00198">
    <property type="entry name" value="4FE4S_FER_1"/>
    <property type="match status" value="2"/>
</dbReference>
<evidence type="ECO:0000313" key="14">
    <source>
        <dbReference type="Proteomes" id="UP001301797"/>
    </source>
</evidence>
<dbReference type="InterPro" id="IPR010226">
    <property type="entry name" value="NADH_quinone_OxRdtase_chainI"/>
</dbReference>
<organism evidence="13 14">
    <name type="scientific">Methanochimaera problematica</name>
    <dbReference type="NCBI Taxonomy" id="2609417"/>
    <lineage>
        <taxon>Archaea</taxon>
        <taxon>Methanobacteriati</taxon>
        <taxon>Methanobacteriota</taxon>
        <taxon>Stenosarchaea group</taxon>
        <taxon>Methanomicrobia</taxon>
        <taxon>Methanomicrobiales</taxon>
        <taxon>Methanomicrobiaceae</taxon>
        <taxon>Methanochimaera</taxon>
    </lineage>
</organism>
<keyword evidence="5" id="KW-0677">Repeat</keyword>
<evidence type="ECO:0000256" key="10">
    <source>
        <dbReference type="ARBA" id="ARBA00023075"/>
    </source>
</evidence>
<evidence type="ECO:0000256" key="7">
    <source>
        <dbReference type="ARBA" id="ARBA00023004"/>
    </source>
</evidence>
<keyword evidence="11" id="KW-0472">Membrane</keyword>
<dbReference type="AlphaFoldDB" id="A0AA97FCC6"/>
<dbReference type="EMBL" id="CP043875">
    <property type="protein sequence ID" value="WOF16359.1"/>
    <property type="molecule type" value="Genomic_DNA"/>
</dbReference>
<dbReference type="GO" id="GO:0016020">
    <property type="term" value="C:membrane"/>
    <property type="evidence" value="ECO:0007669"/>
    <property type="project" value="InterPro"/>
</dbReference>
<dbReference type="GO" id="GO:0016651">
    <property type="term" value="F:oxidoreductase activity, acting on NAD(P)H"/>
    <property type="evidence" value="ECO:0007669"/>
    <property type="project" value="InterPro"/>
</dbReference>
<accession>A0AA97FCC6</accession>
<evidence type="ECO:0000256" key="11">
    <source>
        <dbReference type="ARBA" id="ARBA00023136"/>
    </source>
</evidence>
<keyword evidence="4" id="KW-0479">Metal-binding</keyword>
<gene>
    <name evidence="13" type="ORF">F1737_06390</name>
</gene>
<dbReference type="PANTHER" id="PTHR10849:SF24">
    <property type="entry name" value="NADH-QUINONE OXIDOREDUCTASE SUBUNIT I 2"/>
    <property type="match status" value="1"/>
</dbReference>
<dbReference type="NCBIfam" id="NF006221">
    <property type="entry name" value="PRK08348.1"/>
    <property type="match status" value="1"/>
</dbReference>
<keyword evidence="10" id="KW-0830">Ubiquinone</keyword>
<keyword evidence="9" id="KW-0520">NAD</keyword>